<reference evidence="2 3" key="1">
    <citation type="submission" date="2018-10" db="EMBL/GenBank/DDBJ databases">
        <title>Isolation of pseudouridimycin from Streptomyces albus DSM 40763.</title>
        <authorList>
            <person name="Rosenqvist P."/>
            <person name="Metsae-Ketelae M."/>
            <person name="Virta P."/>
        </authorList>
    </citation>
    <scope>NUCLEOTIDE SEQUENCE [LARGE SCALE GENOMIC DNA]</scope>
    <source>
        <strain evidence="2 3">DSM 40763</strain>
    </source>
</reference>
<feature type="compositionally biased region" description="Low complexity" evidence="1">
    <location>
        <begin position="190"/>
        <end position="201"/>
    </location>
</feature>
<protein>
    <submittedName>
        <fullName evidence="2">Uncharacterized protein</fullName>
    </submittedName>
</protein>
<name>A0A6C1CBY7_9ACTN</name>
<dbReference type="Proteomes" id="UP000298111">
    <property type="component" value="Unassembled WGS sequence"/>
</dbReference>
<evidence type="ECO:0000313" key="2">
    <source>
        <dbReference type="EMBL" id="TGG83791.1"/>
    </source>
</evidence>
<comment type="caution">
    <text evidence="2">The sequence shown here is derived from an EMBL/GenBank/DDBJ whole genome shotgun (WGS) entry which is preliminary data.</text>
</comment>
<organism evidence="2 3">
    <name type="scientific">Streptomyces albus</name>
    <dbReference type="NCBI Taxonomy" id="1888"/>
    <lineage>
        <taxon>Bacteria</taxon>
        <taxon>Bacillati</taxon>
        <taxon>Actinomycetota</taxon>
        <taxon>Actinomycetes</taxon>
        <taxon>Kitasatosporales</taxon>
        <taxon>Streptomycetaceae</taxon>
        <taxon>Streptomyces</taxon>
    </lineage>
</organism>
<proteinExistence type="predicted"/>
<dbReference type="GeneID" id="75179413"/>
<evidence type="ECO:0000256" key="1">
    <source>
        <dbReference type="SAM" id="MobiDB-lite"/>
    </source>
</evidence>
<evidence type="ECO:0000313" key="3">
    <source>
        <dbReference type="Proteomes" id="UP000298111"/>
    </source>
</evidence>
<dbReference type="RefSeq" id="WP_030409488.1">
    <property type="nucleotide sequence ID" value="NZ_BNEJ01000012.1"/>
</dbReference>
<dbReference type="EMBL" id="RCIY01000054">
    <property type="protein sequence ID" value="TGG83791.1"/>
    <property type="molecule type" value="Genomic_DNA"/>
</dbReference>
<sequence>MTVEAGTQQERVVGRVWTVRLDPYGRPSAGTVRLSCSRPACPDERFGSAAAGRKAAIGHINMHLALIREGGGPRGGAWCACRAADCAWHAPDPTAGGRGGVRRTAELERCGGSVVLTVYADRAGRLWRIAEMCARCAAATTDCRVLDTAPPPARTAPARAGQVPDGPAGQREPAGAAGKNDVVAVFSHRGPSPAAGLPSPAVGTAPLPGARAGSSAGTSRRAKIAQRIVPHDLQPDDLRAELIELGDAFRAYQERPEPDLALLAGLHERKAAAFQRWAGVSGDGSLLHEAKRAQKAARTTLEMHKNRSGRPSGDTAGDSVPQVEWLLTRQQAGHARTVLDYVTAHAPHPEAGTHLAVLMLTLRAARAGTGNITGQDLTGWLQDDTEQVLERLATGGWLRLPGTVGEALASRPENPTTVTVPSLLPDRPRPFTFGKTTRSRISGWAQKAAGDRKIRKKKLSAATRLLALYTAAHARPDGHLGLAGHGGLRLDEAAAFCALPPKAITEHAELLTAADWLTEADTSQGTLRGRLAERILPLGGRL</sequence>
<gene>
    <name evidence="2" type="ORF">D8771_13760</name>
</gene>
<accession>A0A6C1CBY7</accession>
<feature type="region of interest" description="Disordered" evidence="1">
    <location>
        <begin position="149"/>
        <end position="219"/>
    </location>
</feature>
<dbReference type="AlphaFoldDB" id="A0A6C1CBY7"/>